<keyword evidence="7 11" id="KW-0093">Biotin biosynthesis</keyword>
<proteinExistence type="inferred from homology"/>
<dbReference type="NCBIfam" id="NF002360">
    <property type="entry name" value="PRK01322.1"/>
    <property type="match status" value="1"/>
</dbReference>
<comment type="caution">
    <text evidence="12">The sequence shown here is derived from an EMBL/GenBank/DDBJ whole genome shotgun (WGS) entry which is preliminary data.</text>
</comment>
<evidence type="ECO:0000256" key="9">
    <source>
        <dbReference type="ARBA" id="ARBA00022842"/>
    </source>
</evidence>
<dbReference type="Proteomes" id="UP001519294">
    <property type="component" value="Unassembled WGS sequence"/>
</dbReference>
<organism evidence="12 13">
    <name type="scientific">Virgibacillus alimentarius</name>
    <dbReference type="NCBI Taxonomy" id="698769"/>
    <lineage>
        <taxon>Bacteria</taxon>
        <taxon>Bacillati</taxon>
        <taxon>Bacillota</taxon>
        <taxon>Bacilli</taxon>
        <taxon>Bacillales</taxon>
        <taxon>Bacillaceae</taxon>
        <taxon>Virgibacillus</taxon>
    </lineage>
</organism>
<keyword evidence="8 11" id="KW-0067">ATP-binding</keyword>
<comment type="similarity">
    <text evidence="11">Belongs to the BioW family.</text>
</comment>
<name>A0ABS4S5U7_9BACI</name>
<reference evidence="12 13" key="1">
    <citation type="submission" date="2021-03" db="EMBL/GenBank/DDBJ databases">
        <title>Genomic Encyclopedia of Type Strains, Phase IV (KMG-IV): sequencing the most valuable type-strain genomes for metagenomic binning, comparative biology and taxonomic classification.</title>
        <authorList>
            <person name="Goeker M."/>
        </authorList>
    </citation>
    <scope>NUCLEOTIDE SEQUENCE [LARGE SCALE GENOMIC DNA]</scope>
    <source>
        <strain evidence="12 13">DSM 25790</strain>
    </source>
</reference>
<dbReference type="Pfam" id="PF03744">
    <property type="entry name" value="BioW"/>
    <property type="match status" value="1"/>
</dbReference>
<comment type="pathway">
    <text evidence="2 11">Metabolic intermediate metabolism; pimeloyl-CoA biosynthesis; pimeloyl-CoA from pimelate: step 1/1.</text>
</comment>
<evidence type="ECO:0000256" key="5">
    <source>
        <dbReference type="ARBA" id="ARBA00022598"/>
    </source>
</evidence>
<keyword evidence="13" id="KW-1185">Reference proteome</keyword>
<evidence type="ECO:0000256" key="11">
    <source>
        <dbReference type="HAMAP-Rule" id="MF_00668"/>
    </source>
</evidence>
<dbReference type="GO" id="GO:0042410">
    <property type="term" value="F:6-carboxyhexanoate-CoA ligase activity"/>
    <property type="evidence" value="ECO:0007669"/>
    <property type="project" value="UniProtKB-EC"/>
</dbReference>
<gene>
    <name evidence="11" type="primary">bioW</name>
    <name evidence="12" type="ORF">J2Z81_000780</name>
</gene>
<evidence type="ECO:0000256" key="4">
    <source>
        <dbReference type="ARBA" id="ARBA00012984"/>
    </source>
</evidence>
<evidence type="ECO:0000256" key="10">
    <source>
        <dbReference type="ARBA" id="ARBA00049553"/>
    </source>
</evidence>
<evidence type="ECO:0000256" key="1">
    <source>
        <dbReference type="ARBA" id="ARBA00001946"/>
    </source>
</evidence>
<dbReference type="HAMAP" id="MF_00668">
    <property type="entry name" value="BioW"/>
    <property type="match status" value="1"/>
</dbReference>
<evidence type="ECO:0000256" key="7">
    <source>
        <dbReference type="ARBA" id="ARBA00022756"/>
    </source>
</evidence>
<dbReference type="EC" id="6.2.1.14" evidence="4 11"/>
<evidence type="ECO:0000256" key="6">
    <source>
        <dbReference type="ARBA" id="ARBA00022741"/>
    </source>
</evidence>
<dbReference type="EMBL" id="JAGIKX010000003">
    <property type="protein sequence ID" value="MBP2256838.1"/>
    <property type="molecule type" value="Genomic_DNA"/>
</dbReference>
<evidence type="ECO:0000313" key="12">
    <source>
        <dbReference type="EMBL" id="MBP2256838.1"/>
    </source>
</evidence>
<sequence>MLIYTSEKYFSIRMRASKYASSEQDEKHISGGEALCTYDKIKDTVNTLLDKALSHSRGDPDFMQIQFDVLNDPIKKINPLFVSNNSVNSDKTGRELALKFLVQSGVSEKAIAKGYQHLIDQSELRGAILIDYQSGERVDNSNERGIRVSRMDWLQSDFERWAAFYNLPTNPRLKEALVLATKVNDHPLAIAELCWSDDPGYITGYVASKRLGYQRITKMKSPGDEQGCRIFFIDGTKYTNSYIHYLQKQPILISWRDK</sequence>
<comment type="subunit">
    <text evidence="3 11">Homodimer.</text>
</comment>
<comment type="function">
    <text evidence="11">Catalyzes the transformation of pimelate into pimeloyl-CoA with concomitant hydrolysis of ATP to AMP.</text>
</comment>
<evidence type="ECO:0000256" key="8">
    <source>
        <dbReference type="ARBA" id="ARBA00022840"/>
    </source>
</evidence>
<comment type="catalytic activity">
    <reaction evidence="10 11">
        <text>heptanedioate + ATP + CoA = 6-carboxyhexanoyl-CoA + AMP + diphosphate</text>
        <dbReference type="Rhea" id="RHEA:14781"/>
        <dbReference type="ChEBI" id="CHEBI:30616"/>
        <dbReference type="ChEBI" id="CHEBI:33019"/>
        <dbReference type="ChEBI" id="CHEBI:36165"/>
        <dbReference type="ChEBI" id="CHEBI:57287"/>
        <dbReference type="ChEBI" id="CHEBI:57360"/>
        <dbReference type="ChEBI" id="CHEBI:456215"/>
        <dbReference type="EC" id="6.2.1.14"/>
    </reaction>
</comment>
<evidence type="ECO:0000256" key="2">
    <source>
        <dbReference type="ARBA" id="ARBA00005075"/>
    </source>
</evidence>
<accession>A0ABS4S5U7</accession>
<evidence type="ECO:0000313" key="13">
    <source>
        <dbReference type="Proteomes" id="UP001519294"/>
    </source>
</evidence>
<evidence type="ECO:0000256" key="3">
    <source>
        <dbReference type="ARBA" id="ARBA00011738"/>
    </source>
</evidence>
<keyword evidence="9 11" id="KW-0460">Magnesium</keyword>
<dbReference type="NCBIfam" id="TIGR01204">
    <property type="entry name" value="bioW"/>
    <property type="match status" value="1"/>
</dbReference>
<comment type="cofactor">
    <cofactor evidence="1 11">
        <name>Mg(2+)</name>
        <dbReference type="ChEBI" id="CHEBI:18420"/>
    </cofactor>
</comment>
<dbReference type="RefSeq" id="WP_029270476.1">
    <property type="nucleotide sequence ID" value="NZ_JAGIKX010000003.1"/>
</dbReference>
<keyword evidence="5 11" id="KW-0436">Ligase</keyword>
<dbReference type="InterPro" id="IPR005499">
    <property type="entry name" value="BioW"/>
</dbReference>
<protein>
    <recommendedName>
        <fullName evidence="4 11">6-carboxyhexanoate--CoA ligase</fullName>
        <ecNumber evidence="4 11">6.2.1.14</ecNumber>
    </recommendedName>
    <alternativeName>
        <fullName evidence="11">Pimeloyl-CoA synthase</fullName>
    </alternativeName>
</protein>
<keyword evidence="6 11" id="KW-0547">Nucleotide-binding</keyword>